<reference evidence="1" key="2">
    <citation type="journal article" date="2021" name="Genome Biol. Evol.">
        <title>Developing a high-quality reference genome for a parasitic bivalve with doubly uniparental inheritance (Bivalvia: Unionida).</title>
        <authorList>
            <person name="Smith C.H."/>
        </authorList>
    </citation>
    <scope>NUCLEOTIDE SEQUENCE</scope>
    <source>
        <strain evidence="1">CHS0354</strain>
        <tissue evidence="1">Mantle</tissue>
    </source>
</reference>
<protein>
    <submittedName>
        <fullName evidence="1">Uncharacterized protein</fullName>
    </submittedName>
</protein>
<keyword evidence="2" id="KW-1185">Reference proteome</keyword>
<comment type="caution">
    <text evidence="1">The sequence shown here is derived from an EMBL/GenBank/DDBJ whole genome shotgun (WGS) entry which is preliminary data.</text>
</comment>
<dbReference type="EMBL" id="JAEAOA010001575">
    <property type="protein sequence ID" value="KAK3602852.1"/>
    <property type="molecule type" value="Genomic_DNA"/>
</dbReference>
<reference evidence="1" key="3">
    <citation type="submission" date="2023-05" db="EMBL/GenBank/DDBJ databases">
        <authorList>
            <person name="Smith C.H."/>
        </authorList>
    </citation>
    <scope>NUCLEOTIDE SEQUENCE</scope>
    <source>
        <strain evidence="1">CHS0354</strain>
        <tissue evidence="1">Mantle</tissue>
    </source>
</reference>
<dbReference type="Proteomes" id="UP001195483">
    <property type="component" value="Unassembled WGS sequence"/>
</dbReference>
<evidence type="ECO:0000313" key="2">
    <source>
        <dbReference type="Proteomes" id="UP001195483"/>
    </source>
</evidence>
<proteinExistence type="predicted"/>
<accession>A0AAE0W735</accession>
<name>A0AAE0W735_9BIVA</name>
<dbReference type="AlphaFoldDB" id="A0AAE0W735"/>
<reference evidence="1" key="1">
    <citation type="journal article" date="2021" name="Genome Biol. Evol.">
        <title>A High-Quality Reference Genome for a Parasitic Bivalve with Doubly Uniparental Inheritance (Bivalvia: Unionida).</title>
        <authorList>
            <person name="Smith C.H."/>
        </authorList>
    </citation>
    <scope>NUCLEOTIDE SEQUENCE</scope>
    <source>
        <strain evidence="1">CHS0354</strain>
    </source>
</reference>
<gene>
    <name evidence="1" type="ORF">CHS0354_026412</name>
</gene>
<evidence type="ECO:0000313" key="1">
    <source>
        <dbReference type="EMBL" id="KAK3602852.1"/>
    </source>
</evidence>
<sequence length="251" mass="30765">MYGTEDYNHMYGTEEYTHMYETEEYNHMYGTEEYNHMYETEEYNHMYETEEYNHMYETEEYNHMYGTEEHNHMYGTDDYNHMYETEEYNHMYGTEEYNHMYETEEYNHMYGTEEYNHILSPEISIIRTDSQLQLENLYNSQRPSKLAERFLDLYFGEYTHAFKELTTRGMQERDIVFYLLQIVTVAYEHCRTAVELNLNEKPNSREEAWRIIITDVLYHQSLIQMSRQSSVHSFSPYYHSLIKIGRQSDCT</sequence>
<organism evidence="1 2">
    <name type="scientific">Potamilus streckersoni</name>
    <dbReference type="NCBI Taxonomy" id="2493646"/>
    <lineage>
        <taxon>Eukaryota</taxon>
        <taxon>Metazoa</taxon>
        <taxon>Spiralia</taxon>
        <taxon>Lophotrochozoa</taxon>
        <taxon>Mollusca</taxon>
        <taxon>Bivalvia</taxon>
        <taxon>Autobranchia</taxon>
        <taxon>Heteroconchia</taxon>
        <taxon>Palaeoheterodonta</taxon>
        <taxon>Unionida</taxon>
        <taxon>Unionoidea</taxon>
        <taxon>Unionidae</taxon>
        <taxon>Ambleminae</taxon>
        <taxon>Lampsilini</taxon>
        <taxon>Potamilus</taxon>
    </lineage>
</organism>